<dbReference type="EMBL" id="GGEC01065979">
    <property type="protein sequence ID" value="MBX46463.1"/>
    <property type="molecule type" value="Transcribed_RNA"/>
</dbReference>
<organism evidence="1">
    <name type="scientific">Rhizophora mucronata</name>
    <name type="common">Asiatic mangrove</name>
    <dbReference type="NCBI Taxonomy" id="61149"/>
    <lineage>
        <taxon>Eukaryota</taxon>
        <taxon>Viridiplantae</taxon>
        <taxon>Streptophyta</taxon>
        <taxon>Embryophyta</taxon>
        <taxon>Tracheophyta</taxon>
        <taxon>Spermatophyta</taxon>
        <taxon>Magnoliopsida</taxon>
        <taxon>eudicotyledons</taxon>
        <taxon>Gunneridae</taxon>
        <taxon>Pentapetalae</taxon>
        <taxon>rosids</taxon>
        <taxon>fabids</taxon>
        <taxon>Malpighiales</taxon>
        <taxon>Rhizophoraceae</taxon>
        <taxon>Rhizophora</taxon>
    </lineage>
</organism>
<sequence length="21" mass="2439">MTIFREKISHLLTISPPRVSI</sequence>
<protein>
    <submittedName>
        <fullName evidence="1">Uncharacterized protein</fullName>
    </submittedName>
</protein>
<evidence type="ECO:0000313" key="1">
    <source>
        <dbReference type="EMBL" id="MBX46463.1"/>
    </source>
</evidence>
<reference evidence="1" key="1">
    <citation type="submission" date="2018-02" db="EMBL/GenBank/DDBJ databases">
        <title>Rhizophora mucronata_Transcriptome.</title>
        <authorList>
            <person name="Meera S.P."/>
            <person name="Sreeshan A."/>
            <person name="Augustine A."/>
        </authorList>
    </citation>
    <scope>NUCLEOTIDE SEQUENCE</scope>
    <source>
        <tissue evidence="1">Leaf</tissue>
    </source>
</reference>
<name>A0A2P2NVJ2_RHIMU</name>
<accession>A0A2P2NVJ2</accession>
<proteinExistence type="predicted"/>
<dbReference type="AlphaFoldDB" id="A0A2P2NVJ2"/>